<dbReference type="GO" id="GO:0015833">
    <property type="term" value="P:peptide transport"/>
    <property type="evidence" value="ECO:0007669"/>
    <property type="project" value="TreeGrafter"/>
</dbReference>
<evidence type="ECO:0000313" key="6">
    <source>
        <dbReference type="EMBL" id="MBB5786234.1"/>
    </source>
</evidence>
<dbReference type="PROSITE" id="PS51257">
    <property type="entry name" value="PROKAR_LIPOPROTEIN"/>
    <property type="match status" value="1"/>
</dbReference>
<dbReference type="GO" id="GO:1904680">
    <property type="term" value="F:peptide transmembrane transporter activity"/>
    <property type="evidence" value="ECO:0007669"/>
    <property type="project" value="TreeGrafter"/>
</dbReference>
<protein>
    <submittedName>
        <fullName evidence="6">Peptide/nickel transport system substrate-binding protein</fullName>
    </submittedName>
</protein>
<dbReference type="PANTHER" id="PTHR30290:SF10">
    <property type="entry name" value="PERIPLASMIC OLIGOPEPTIDE-BINDING PROTEIN-RELATED"/>
    <property type="match status" value="1"/>
</dbReference>
<dbReference type="GO" id="GO:0043190">
    <property type="term" value="C:ATP-binding cassette (ABC) transporter complex"/>
    <property type="evidence" value="ECO:0007669"/>
    <property type="project" value="InterPro"/>
</dbReference>
<evidence type="ECO:0000256" key="1">
    <source>
        <dbReference type="ARBA" id="ARBA00004196"/>
    </source>
</evidence>
<dbReference type="Gene3D" id="3.10.105.10">
    <property type="entry name" value="Dipeptide-binding Protein, Domain 3"/>
    <property type="match status" value="1"/>
</dbReference>
<dbReference type="InterPro" id="IPR000914">
    <property type="entry name" value="SBP_5_dom"/>
</dbReference>
<evidence type="ECO:0000256" key="4">
    <source>
        <dbReference type="ARBA" id="ARBA00022729"/>
    </source>
</evidence>
<evidence type="ECO:0000313" key="7">
    <source>
        <dbReference type="Proteomes" id="UP000542813"/>
    </source>
</evidence>
<dbReference type="EMBL" id="JACHMM010000001">
    <property type="protein sequence ID" value="MBB5786234.1"/>
    <property type="molecule type" value="Genomic_DNA"/>
</dbReference>
<reference evidence="6 7" key="1">
    <citation type="submission" date="2020-08" db="EMBL/GenBank/DDBJ databases">
        <title>Sequencing the genomes of 1000 actinobacteria strains.</title>
        <authorList>
            <person name="Klenk H.-P."/>
        </authorList>
    </citation>
    <scope>NUCLEOTIDE SEQUENCE [LARGE SCALE GENOMIC DNA]</scope>
    <source>
        <strain evidence="6 7">DSM 102122</strain>
    </source>
</reference>
<dbReference type="Pfam" id="PF00496">
    <property type="entry name" value="SBP_bac_5"/>
    <property type="match status" value="1"/>
</dbReference>
<comment type="subcellular location">
    <subcellularLocation>
        <location evidence="1">Cell envelope</location>
    </subcellularLocation>
</comment>
<proteinExistence type="inferred from homology"/>
<comment type="caution">
    <text evidence="6">The sequence shown here is derived from an EMBL/GenBank/DDBJ whole genome shotgun (WGS) entry which is preliminary data.</text>
</comment>
<keyword evidence="3" id="KW-0813">Transport</keyword>
<accession>A0A7W9GM12</accession>
<evidence type="ECO:0000256" key="2">
    <source>
        <dbReference type="ARBA" id="ARBA00005695"/>
    </source>
</evidence>
<dbReference type="InterPro" id="IPR030678">
    <property type="entry name" value="Peptide/Ni-bd"/>
</dbReference>
<dbReference type="Proteomes" id="UP000542813">
    <property type="component" value="Unassembled WGS sequence"/>
</dbReference>
<dbReference type="AlphaFoldDB" id="A0A7W9GM12"/>
<evidence type="ECO:0000256" key="3">
    <source>
        <dbReference type="ARBA" id="ARBA00022448"/>
    </source>
</evidence>
<keyword evidence="7" id="KW-1185">Reference proteome</keyword>
<dbReference type="SUPFAM" id="SSF53850">
    <property type="entry name" value="Periplasmic binding protein-like II"/>
    <property type="match status" value="1"/>
</dbReference>
<dbReference type="GO" id="GO:0030313">
    <property type="term" value="C:cell envelope"/>
    <property type="evidence" value="ECO:0007669"/>
    <property type="project" value="UniProtKB-SubCell"/>
</dbReference>
<sequence length="522" mass="55106">MSNGLRTTAIGAVVAMSLTLAACSDAPRDETGSGGGSDAGTADAQAGGDLVIGATSDPDTLFPWRATQFQAVQLLGNVYGTLTELDENLEVVPGLAESWEVSPDGLTVTFQLREGVTFADGSAFDSADVVYSLEAIRDEATAAVAASTLARVSAVAAPDPSTVELTLSTPDSGLFANLSTVNMAILSSDDTEEALNTQPNGTGPFTFQARVPNQSVTLARNDAYWGEPALLDTVEFRVIPDESSIVSAMQSGNVQMAVFDDPLVADTATGPDLTVAETPQLSYHVLQLNARRGPLADVNARLAIQCAIDRQQVLDTAALGEGEVTGPITSPAYKSDPDARPCPTRDLDQAREYLADAGLADGFALDTIVSQGEYATSVNEAQNLQAQLAEVGIELTFTPLESGAYVDRWIAADFDAAVALNGGRPEPDGMYGRYFTSDGNLNQVAGYSSPELDDLFAQGLQATDEGKRKEIYDQVARHLEDNAAWVWLFTSYTYTVTTNTLQGFVPMANGSLQYLRTAGFTG</sequence>
<organism evidence="6 7">
    <name type="scientific">Jiangella mangrovi</name>
    <dbReference type="NCBI Taxonomy" id="1524084"/>
    <lineage>
        <taxon>Bacteria</taxon>
        <taxon>Bacillati</taxon>
        <taxon>Actinomycetota</taxon>
        <taxon>Actinomycetes</taxon>
        <taxon>Jiangellales</taxon>
        <taxon>Jiangellaceae</taxon>
        <taxon>Jiangella</taxon>
    </lineage>
</organism>
<gene>
    <name evidence="6" type="ORF">HD601_000809</name>
</gene>
<dbReference type="RefSeq" id="WP_221440522.1">
    <property type="nucleotide sequence ID" value="NZ_JACHMM010000001.1"/>
</dbReference>
<dbReference type="PANTHER" id="PTHR30290">
    <property type="entry name" value="PERIPLASMIC BINDING COMPONENT OF ABC TRANSPORTER"/>
    <property type="match status" value="1"/>
</dbReference>
<dbReference type="PIRSF" id="PIRSF002741">
    <property type="entry name" value="MppA"/>
    <property type="match status" value="1"/>
</dbReference>
<dbReference type="Gene3D" id="3.40.190.10">
    <property type="entry name" value="Periplasmic binding protein-like II"/>
    <property type="match status" value="1"/>
</dbReference>
<name>A0A7W9GM12_9ACTN</name>
<dbReference type="InterPro" id="IPR039424">
    <property type="entry name" value="SBP_5"/>
</dbReference>
<evidence type="ECO:0000259" key="5">
    <source>
        <dbReference type="Pfam" id="PF00496"/>
    </source>
</evidence>
<feature type="domain" description="Solute-binding protein family 5" evidence="5">
    <location>
        <begin position="90"/>
        <end position="440"/>
    </location>
</feature>
<dbReference type="GO" id="GO:0042597">
    <property type="term" value="C:periplasmic space"/>
    <property type="evidence" value="ECO:0007669"/>
    <property type="project" value="UniProtKB-ARBA"/>
</dbReference>
<keyword evidence="4" id="KW-0732">Signal</keyword>
<comment type="similarity">
    <text evidence="2">Belongs to the bacterial solute-binding protein 5 family.</text>
</comment>